<evidence type="ECO:0000259" key="2">
    <source>
        <dbReference type="PROSITE" id="PS50056"/>
    </source>
</evidence>
<evidence type="ECO:0000313" key="5">
    <source>
        <dbReference type="Proteomes" id="UP000663845"/>
    </source>
</evidence>
<organism evidence="3 5">
    <name type="scientific">Adineta steineri</name>
    <dbReference type="NCBI Taxonomy" id="433720"/>
    <lineage>
        <taxon>Eukaryota</taxon>
        <taxon>Metazoa</taxon>
        <taxon>Spiralia</taxon>
        <taxon>Gnathifera</taxon>
        <taxon>Rotifera</taxon>
        <taxon>Eurotatoria</taxon>
        <taxon>Bdelloidea</taxon>
        <taxon>Adinetida</taxon>
        <taxon>Adinetidae</taxon>
        <taxon>Adineta</taxon>
    </lineage>
</organism>
<evidence type="ECO:0000256" key="1">
    <source>
        <dbReference type="ARBA" id="ARBA00022801"/>
    </source>
</evidence>
<dbReference type="Gene3D" id="3.90.190.10">
    <property type="entry name" value="Protein tyrosine phosphatase superfamily"/>
    <property type="match status" value="1"/>
</dbReference>
<gene>
    <name evidence="3" type="ORF">JYZ213_LOCUS16570</name>
    <name evidence="4" type="ORF">OXD698_LOCUS21813</name>
</gene>
<dbReference type="Proteomes" id="UP000663845">
    <property type="component" value="Unassembled WGS sequence"/>
</dbReference>
<name>A0A814HJJ8_9BILA</name>
<dbReference type="GO" id="GO:0016791">
    <property type="term" value="F:phosphatase activity"/>
    <property type="evidence" value="ECO:0007669"/>
    <property type="project" value="UniProtKB-ARBA"/>
</dbReference>
<dbReference type="SUPFAM" id="SSF52799">
    <property type="entry name" value="(Phosphotyrosine protein) phosphatases II"/>
    <property type="match status" value="1"/>
</dbReference>
<dbReference type="PROSITE" id="PS00383">
    <property type="entry name" value="TYR_PHOSPHATASE_1"/>
    <property type="match status" value="1"/>
</dbReference>
<sequence length="365" mass="42024">MAITYDKLFFQAFNCLPNQSKTLEEYSKDELIKLINILKDGIDSFNKTTNKNEEILHDENKDFGLGIVAENQNDLQIFQEFCTKNFVPISKENCHISSVFNQNMIDDYLSTDINHFRSEYAMFIILKNVQFNELLPLTIQQEFTRNNKLYKYQMQIIIQKNQETNEELLSRICDQLVGEIFFIDHDDHESIPSLPAPKQPQFVSIFPHSQIACWPLPARRDLNRFKKDLGVTHILSLLNSKEISNSKICNLIETHGMISIHLPIQGADLPVFTSSQETVDILIEKLPFIRDLLLNSTETAPVKMIIHCAAGLHRTGTITYLLLRLCGFSRETALLIVNRTRAITARQVGKKRINAAEYNLMKHIP</sequence>
<evidence type="ECO:0000313" key="3">
    <source>
        <dbReference type="EMBL" id="CAF1011719.1"/>
    </source>
</evidence>
<dbReference type="InterPro" id="IPR029021">
    <property type="entry name" value="Prot-tyrosine_phosphatase-like"/>
</dbReference>
<protein>
    <recommendedName>
        <fullName evidence="2">Tyrosine specific protein phosphatases domain-containing protein</fullName>
    </recommendedName>
</protein>
<dbReference type="AlphaFoldDB" id="A0A814HJJ8"/>
<evidence type="ECO:0000313" key="4">
    <source>
        <dbReference type="EMBL" id="CAF3860966.1"/>
    </source>
</evidence>
<dbReference type="Pfam" id="PF22784">
    <property type="entry name" value="PTP-SAK"/>
    <property type="match status" value="1"/>
</dbReference>
<dbReference type="PROSITE" id="PS50056">
    <property type="entry name" value="TYR_PHOSPHATASE_2"/>
    <property type="match status" value="1"/>
</dbReference>
<dbReference type="InterPro" id="IPR016130">
    <property type="entry name" value="Tyr_Pase_AS"/>
</dbReference>
<accession>A0A814HJJ8</accession>
<dbReference type="InterPro" id="IPR000387">
    <property type="entry name" value="Tyr_Pase_dom"/>
</dbReference>
<keyword evidence="1" id="KW-0378">Hydrolase</keyword>
<dbReference type="EMBL" id="CAJNOG010000149">
    <property type="protein sequence ID" value="CAF1011719.1"/>
    <property type="molecule type" value="Genomic_DNA"/>
</dbReference>
<dbReference type="InterPro" id="IPR057023">
    <property type="entry name" value="PTP-SAK"/>
</dbReference>
<proteinExistence type="predicted"/>
<dbReference type="Proteomes" id="UP000663844">
    <property type="component" value="Unassembled WGS sequence"/>
</dbReference>
<comment type="caution">
    <text evidence="3">The sequence shown here is derived from an EMBL/GenBank/DDBJ whole genome shotgun (WGS) entry which is preliminary data.</text>
</comment>
<dbReference type="EMBL" id="CAJOAZ010001817">
    <property type="protein sequence ID" value="CAF3860966.1"/>
    <property type="molecule type" value="Genomic_DNA"/>
</dbReference>
<reference evidence="3" key="1">
    <citation type="submission" date="2021-02" db="EMBL/GenBank/DDBJ databases">
        <authorList>
            <person name="Nowell W R."/>
        </authorList>
    </citation>
    <scope>NUCLEOTIDE SEQUENCE</scope>
</reference>
<feature type="domain" description="Tyrosine specific protein phosphatases" evidence="2">
    <location>
        <begin position="283"/>
        <end position="341"/>
    </location>
</feature>